<reference evidence="4" key="3">
    <citation type="submission" date="2025-08" db="UniProtKB">
        <authorList>
            <consortium name="Ensembl"/>
        </authorList>
    </citation>
    <scope>IDENTIFICATION</scope>
</reference>
<dbReference type="InParanoid" id="A0A3P8Z1M8"/>
<reference evidence="4" key="4">
    <citation type="submission" date="2025-09" db="UniProtKB">
        <authorList>
            <consortium name="Ensembl"/>
        </authorList>
    </citation>
    <scope>IDENTIFICATION</scope>
</reference>
<dbReference type="OMA" id="SHGSTHV"/>
<reference evidence="5" key="1">
    <citation type="journal article" date="2014" name="PLoS ONE">
        <title>The genome and linkage map of the northern pike (Esox lucius): conserved synteny revealed between the salmonid sister group and the Neoteleostei.</title>
        <authorList>
            <person name="Rondeau E.B."/>
            <person name="Minkley D.R."/>
            <person name="Leong J.S."/>
            <person name="Messmer A.M."/>
            <person name="Jantzen J.R."/>
            <person name="von Schalburg K.R."/>
            <person name="Lemon C."/>
            <person name="Bird N.H."/>
            <person name="Koop B.F."/>
        </authorList>
    </citation>
    <scope>NUCLEOTIDE SEQUENCE</scope>
</reference>
<organism evidence="4 5">
    <name type="scientific">Esox lucius</name>
    <name type="common">Northern pike</name>
    <dbReference type="NCBI Taxonomy" id="8010"/>
    <lineage>
        <taxon>Eukaryota</taxon>
        <taxon>Metazoa</taxon>
        <taxon>Chordata</taxon>
        <taxon>Craniata</taxon>
        <taxon>Vertebrata</taxon>
        <taxon>Euteleostomi</taxon>
        <taxon>Actinopterygii</taxon>
        <taxon>Neopterygii</taxon>
        <taxon>Teleostei</taxon>
        <taxon>Protacanthopterygii</taxon>
        <taxon>Esociformes</taxon>
        <taxon>Esocidae</taxon>
        <taxon>Esox</taxon>
    </lineage>
</organism>
<evidence type="ECO:0000256" key="3">
    <source>
        <dbReference type="SAM" id="SignalP"/>
    </source>
</evidence>
<dbReference type="GO" id="GO:0001503">
    <property type="term" value="P:ossification"/>
    <property type="evidence" value="ECO:0007669"/>
    <property type="project" value="InterPro"/>
</dbReference>
<proteinExistence type="predicted"/>
<evidence type="ECO:0000313" key="4">
    <source>
        <dbReference type="Ensembl" id="ENSELUP00000022112.2"/>
    </source>
</evidence>
<dbReference type="GO" id="GO:0033690">
    <property type="term" value="P:positive regulation of osteoblast proliferation"/>
    <property type="evidence" value="ECO:0007669"/>
    <property type="project" value="TreeGrafter"/>
</dbReference>
<evidence type="ECO:0008006" key="6">
    <source>
        <dbReference type="Google" id="ProtNLM"/>
    </source>
</evidence>
<protein>
    <recommendedName>
        <fullName evidence="6">Transmembrane protein 119a</fullName>
    </recommendedName>
</protein>
<dbReference type="AlphaFoldDB" id="A0A3P8Z1M8"/>
<keyword evidence="3" id="KW-0732">Signal</keyword>
<keyword evidence="5" id="KW-1185">Reference proteome</keyword>
<dbReference type="GO" id="GO:0045669">
    <property type="term" value="P:positive regulation of osteoblast differentiation"/>
    <property type="evidence" value="ECO:0007669"/>
    <property type="project" value="TreeGrafter"/>
</dbReference>
<dbReference type="Bgee" id="ENSELUG00000021103">
    <property type="expression patterns" value="Expressed in stomach and 12 other cell types or tissues"/>
</dbReference>
<reference evidence="4" key="2">
    <citation type="submission" date="2020-02" db="EMBL/GenBank/DDBJ databases">
        <title>Esox lucius (northern pike) genome, fEsoLuc1, primary haplotype.</title>
        <authorList>
            <person name="Myers G."/>
            <person name="Karagic N."/>
            <person name="Meyer A."/>
            <person name="Pippel M."/>
            <person name="Reichard M."/>
            <person name="Winkler S."/>
            <person name="Tracey A."/>
            <person name="Sims Y."/>
            <person name="Howe K."/>
            <person name="Rhie A."/>
            <person name="Formenti G."/>
            <person name="Durbin R."/>
            <person name="Fedrigo O."/>
            <person name="Jarvis E.D."/>
        </authorList>
    </citation>
    <scope>NUCLEOTIDE SEQUENCE [LARGE SCALE GENOMIC DNA]</scope>
</reference>
<evidence type="ECO:0000256" key="2">
    <source>
        <dbReference type="SAM" id="Phobius"/>
    </source>
</evidence>
<dbReference type="GO" id="GO:0030501">
    <property type="term" value="P:positive regulation of bone mineralization"/>
    <property type="evidence" value="ECO:0007669"/>
    <property type="project" value="TreeGrafter"/>
</dbReference>
<dbReference type="Proteomes" id="UP000265140">
    <property type="component" value="Chromosome 14"/>
</dbReference>
<keyword evidence="2" id="KW-1133">Transmembrane helix</keyword>
<dbReference type="Pfam" id="PF15724">
    <property type="entry name" value="TMEM119"/>
    <property type="match status" value="1"/>
</dbReference>
<dbReference type="PANTHER" id="PTHR28645:SF1">
    <property type="entry name" value="TRANSMEMBRANE PROTEIN 119"/>
    <property type="match status" value="1"/>
</dbReference>
<feature type="chain" id="PRO_5028340528" description="Transmembrane protein 119a" evidence="3">
    <location>
        <begin position="24"/>
        <end position="252"/>
    </location>
</feature>
<evidence type="ECO:0000313" key="5">
    <source>
        <dbReference type="Proteomes" id="UP000265140"/>
    </source>
</evidence>
<dbReference type="STRING" id="8010.ENSELUP00000022112"/>
<name>A0A3P8Z1M8_ESOLU</name>
<dbReference type="PANTHER" id="PTHR28645">
    <property type="entry name" value="TRANSMEMBRANE PROTEIN 119"/>
    <property type="match status" value="1"/>
</dbReference>
<feature type="signal peptide" evidence="3">
    <location>
        <begin position="1"/>
        <end position="23"/>
    </location>
</feature>
<dbReference type="Ensembl" id="ENSELUT00000032964.3">
    <property type="protein sequence ID" value="ENSELUP00000022112.2"/>
    <property type="gene ID" value="ENSELUG00000021103.3"/>
</dbReference>
<dbReference type="GO" id="GO:0005886">
    <property type="term" value="C:plasma membrane"/>
    <property type="evidence" value="ECO:0007669"/>
    <property type="project" value="TreeGrafter"/>
</dbReference>
<dbReference type="GeneTree" id="ENSGT00390000017134"/>
<keyword evidence="2" id="KW-0472">Membrane</keyword>
<feature type="transmembrane region" description="Helical" evidence="2">
    <location>
        <begin position="86"/>
        <end position="109"/>
    </location>
</feature>
<keyword evidence="2" id="KW-0812">Transmembrane</keyword>
<evidence type="ECO:0000256" key="1">
    <source>
        <dbReference type="SAM" id="MobiDB-lite"/>
    </source>
</evidence>
<sequence length="252" mass="28120">MTLCCFQLSWVLLYLIKSSPSQATPLWLNMSLEGSAEAEDQDSLIPNLSTTATVGPASESSTTLDGSTHVELSLLDQMVQFLQDNMLLIMVASILFITIFLILCCACIMSRKRKVNAYYPSSFPSKIKQLQEDIMRATKNLRTPSKPSLVRQQEKDITPIAVAKTPEVTVPAEGEYTENVNEPSNPPPEPSEDEGCQLYIHFWCHCGKLNVFTEVNLSNKPANYIAEYLSWQDGHLHKNMFCSVCKGCFVAN</sequence>
<accession>A0A3P8Z1M8</accession>
<feature type="region of interest" description="Disordered" evidence="1">
    <location>
        <begin position="173"/>
        <end position="192"/>
    </location>
</feature>
<dbReference type="InterPro" id="IPR031453">
    <property type="entry name" value="TMEM119"/>
</dbReference>